<proteinExistence type="inferred from homology"/>
<dbReference type="SMART" id="SM00185">
    <property type="entry name" value="ARM"/>
    <property type="match status" value="6"/>
</dbReference>
<dbReference type="STRING" id="74557.A0A1W0AB08"/>
<dbReference type="AlphaFoldDB" id="A0A1W0AB08"/>
<dbReference type="SUPFAM" id="SSF48371">
    <property type="entry name" value="ARM repeat"/>
    <property type="match status" value="1"/>
</dbReference>
<dbReference type="Proteomes" id="UP000243217">
    <property type="component" value="Unassembled WGS sequence"/>
</dbReference>
<dbReference type="PROSITE" id="PS50176">
    <property type="entry name" value="ARM_REPEAT"/>
    <property type="match status" value="2"/>
</dbReference>
<comment type="similarity">
    <text evidence="1 5">Belongs to the importin alpha family.</text>
</comment>
<organism evidence="8 9">
    <name type="scientific">Thraustotheca clavata</name>
    <dbReference type="NCBI Taxonomy" id="74557"/>
    <lineage>
        <taxon>Eukaryota</taxon>
        <taxon>Sar</taxon>
        <taxon>Stramenopiles</taxon>
        <taxon>Oomycota</taxon>
        <taxon>Saprolegniomycetes</taxon>
        <taxon>Saprolegniales</taxon>
        <taxon>Achlyaceae</taxon>
        <taxon>Thraustotheca</taxon>
    </lineage>
</organism>
<feature type="region of interest" description="Disordered" evidence="7">
    <location>
        <begin position="1"/>
        <end position="45"/>
    </location>
</feature>
<keyword evidence="4 5" id="KW-0653">Protein transport</keyword>
<evidence type="ECO:0000256" key="6">
    <source>
        <dbReference type="PROSITE-ProRule" id="PRU00259"/>
    </source>
</evidence>
<reference evidence="8 9" key="1">
    <citation type="journal article" date="2014" name="Genome Biol. Evol.">
        <title>The secreted proteins of Achlya hypogyna and Thraustotheca clavata identify the ancestral oomycete secretome and reveal gene acquisitions by horizontal gene transfer.</title>
        <authorList>
            <person name="Misner I."/>
            <person name="Blouin N."/>
            <person name="Leonard G."/>
            <person name="Richards T.A."/>
            <person name="Lane C.E."/>
        </authorList>
    </citation>
    <scope>NUCLEOTIDE SEQUENCE [LARGE SCALE GENOMIC DNA]</scope>
    <source>
        <strain evidence="8 9">ATCC 34112</strain>
    </source>
</reference>
<dbReference type="InterPro" id="IPR000225">
    <property type="entry name" value="Armadillo"/>
</dbReference>
<sequence length="507" mass="56250">MQREPIKAKNTLKKSTRGRTAHADSVRKSKQSALNKRRRLPSQEMEDVDDLEFQSLLLVLASDQENNILEALQGLKAALSVFNAERMDKVAESGVIPILVKLLERPASSTVELITVLWCLTFITSGLYEHTKLVLPAVPTLLNFLQNPELAEHAAWTLGNIAADCEEFRLYLIRHGAIPPLIQLLKPHDTEMLKVCLWSLCNMARGVHTPAKSFFDHGIGPILLELLQANETPEVVQELLWVLSFLTAKEDKALQWLLDNNLIAGLLQYFEATDEPVLIPLLRVCGNIASIAPDHHTDSWQVAHIQTLASQPRFLYMLKRVLTTSSDSHVVAEAAWVVSNFAARDASIVEILVQYELLSPVAHGFLEGGYEVRKETSFALANIARTTKSLLDQVLAFDGLLEGFIHLLLVADVDVVTNALYFLQHVLVNVPQSVYMIESFGGIDALESIQDQDSGANSRLANQLIDQFYGDDYDPIVSPKANTVPAFDERLAGAGRGAHMTKPAWQV</sequence>
<keyword evidence="2 5" id="KW-0813">Transport</keyword>
<dbReference type="InterPro" id="IPR016024">
    <property type="entry name" value="ARM-type_fold"/>
</dbReference>
<name>A0A1W0AB08_9STRA</name>
<dbReference type="PIRSF" id="PIRSF005673">
    <property type="entry name" value="Importin_alpha"/>
    <property type="match status" value="1"/>
</dbReference>
<dbReference type="GO" id="GO:0006606">
    <property type="term" value="P:protein import into nucleus"/>
    <property type="evidence" value="ECO:0007669"/>
    <property type="project" value="InterPro"/>
</dbReference>
<evidence type="ECO:0000256" key="7">
    <source>
        <dbReference type="SAM" id="MobiDB-lite"/>
    </source>
</evidence>
<evidence type="ECO:0000313" key="9">
    <source>
        <dbReference type="Proteomes" id="UP000243217"/>
    </source>
</evidence>
<comment type="caution">
    <text evidence="8">The sequence shown here is derived from an EMBL/GenBank/DDBJ whole genome shotgun (WGS) entry which is preliminary data.</text>
</comment>
<evidence type="ECO:0000313" key="8">
    <source>
        <dbReference type="EMBL" id="OQS07474.1"/>
    </source>
</evidence>
<dbReference type="OrthoDB" id="29145at2759"/>
<dbReference type="InterPro" id="IPR011989">
    <property type="entry name" value="ARM-like"/>
</dbReference>
<evidence type="ECO:0000256" key="2">
    <source>
        <dbReference type="ARBA" id="ARBA00022448"/>
    </source>
</evidence>
<evidence type="ECO:0000256" key="3">
    <source>
        <dbReference type="ARBA" id="ARBA00022737"/>
    </source>
</evidence>
<dbReference type="InterPro" id="IPR024931">
    <property type="entry name" value="Importin_alpha"/>
</dbReference>
<feature type="repeat" description="ARM" evidence="6">
    <location>
        <begin position="176"/>
        <end position="204"/>
    </location>
</feature>
<dbReference type="GO" id="GO:0005737">
    <property type="term" value="C:cytoplasm"/>
    <property type="evidence" value="ECO:0007669"/>
    <property type="project" value="InterPro"/>
</dbReference>
<evidence type="ECO:0000256" key="1">
    <source>
        <dbReference type="ARBA" id="ARBA00010394"/>
    </source>
</evidence>
<dbReference type="GO" id="GO:0061608">
    <property type="term" value="F:nuclear import signal receptor activity"/>
    <property type="evidence" value="ECO:0007669"/>
    <property type="project" value="InterPro"/>
</dbReference>
<dbReference type="EMBL" id="JNBS01000236">
    <property type="protein sequence ID" value="OQS07474.1"/>
    <property type="molecule type" value="Genomic_DNA"/>
</dbReference>
<gene>
    <name evidence="8" type="ORF">THRCLA_00505</name>
</gene>
<keyword evidence="3" id="KW-0677">Repeat</keyword>
<feature type="compositionally biased region" description="Basic residues" evidence="7">
    <location>
        <begin position="10"/>
        <end position="20"/>
    </location>
</feature>
<evidence type="ECO:0000256" key="5">
    <source>
        <dbReference type="PIRNR" id="PIRNR005673"/>
    </source>
</evidence>
<protein>
    <recommendedName>
        <fullName evidence="5">Importin subunit alpha</fullName>
    </recommendedName>
</protein>
<accession>A0A1W0AB08</accession>
<keyword evidence="9" id="KW-1185">Reference proteome</keyword>
<feature type="repeat" description="ARM" evidence="6">
    <location>
        <begin position="136"/>
        <end position="176"/>
    </location>
</feature>
<dbReference type="Gene3D" id="1.25.10.10">
    <property type="entry name" value="Leucine-rich Repeat Variant"/>
    <property type="match status" value="1"/>
</dbReference>
<dbReference type="Pfam" id="PF00514">
    <property type="entry name" value="Arm"/>
    <property type="match status" value="1"/>
</dbReference>
<dbReference type="PANTHER" id="PTHR23316">
    <property type="entry name" value="IMPORTIN ALPHA"/>
    <property type="match status" value="1"/>
</dbReference>
<evidence type="ECO:0000256" key="4">
    <source>
        <dbReference type="ARBA" id="ARBA00022927"/>
    </source>
</evidence>